<dbReference type="GO" id="GO:0000049">
    <property type="term" value="F:tRNA binding"/>
    <property type="evidence" value="ECO:0007669"/>
    <property type="project" value="TreeGrafter"/>
</dbReference>
<keyword evidence="8 13" id="KW-0548">Nucleotidyltransferase</keyword>
<gene>
    <name evidence="16" type="primary">ywlC_1</name>
    <name evidence="16" type="ORF">Pla163_02080</name>
</gene>
<dbReference type="PROSITE" id="PS51163">
    <property type="entry name" value="YRDC"/>
    <property type="match status" value="1"/>
</dbReference>
<comment type="function">
    <text evidence="13">Required for the formation of a threonylcarbamoyl group on adenosine at position 37 (t(6)A37) in tRNAs that read codons beginning with adenine.</text>
</comment>
<evidence type="ECO:0000256" key="3">
    <source>
        <dbReference type="ARBA" id="ARBA00012584"/>
    </source>
</evidence>
<dbReference type="GO" id="GO:0008033">
    <property type="term" value="P:tRNA processing"/>
    <property type="evidence" value="ECO:0007669"/>
    <property type="project" value="UniProtKB-KW"/>
</dbReference>
<evidence type="ECO:0000256" key="11">
    <source>
        <dbReference type="ARBA" id="ARBA00029774"/>
    </source>
</evidence>
<dbReference type="InterPro" id="IPR038385">
    <property type="entry name" value="Sua5/YwlC_C"/>
</dbReference>
<keyword evidence="6 13" id="KW-0808">Transferase</keyword>
<dbReference type="SUPFAM" id="SSF55821">
    <property type="entry name" value="YrdC/RibB"/>
    <property type="match status" value="1"/>
</dbReference>
<dbReference type="Pfam" id="PF03481">
    <property type="entry name" value="Sua5_C"/>
    <property type="match status" value="1"/>
</dbReference>
<dbReference type="Gene3D" id="3.40.50.11030">
    <property type="entry name" value="Threonylcarbamoyl-AMP synthase, C-terminal domain"/>
    <property type="match status" value="1"/>
</dbReference>
<evidence type="ECO:0000256" key="6">
    <source>
        <dbReference type="ARBA" id="ARBA00022679"/>
    </source>
</evidence>
<dbReference type="EMBL" id="CP036290">
    <property type="protein sequence ID" value="QDU83112.1"/>
    <property type="molecule type" value="Genomic_DNA"/>
</dbReference>
<evidence type="ECO:0000313" key="16">
    <source>
        <dbReference type="EMBL" id="QDU83112.1"/>
    </source>
</evidence>
<protein>
    <recommendedName>
        <fullName evidence="4 13">Threonylcarbamoyl-AMP synthase</fullName>
        <shortName evidence="13">TC-AMP synthase</shortName>
        <ecNumber evidence="3 13">2.7.7.87</ecNumber>
    </recommendedName>
    <alternativeName>
        <fullName evidence="11 13">L-threonylcarbamoyladenylate synthase</fullName>
    </alternativeName>
</protein>
<dbReference type="RefSeq" id="WP_145182238.1">
    <property type="nucleotide sequence ID" value="NZ_CP036290.1"/>
</dbReference>
<feature type="binding site" evidence="14">
    <location>
        <position position="229"/>
    </location>
    <ligand>
        <name>ATP</name>
        <dbReference type="ChEBI" id="CHEBI:30616"/>
    </ligand>
</feature>
<keyword evidence="5 13" id="KW-0963">Cytoplasm</keyword>
<feature type="binding site" evidence="14">
    <location>
        <position position="65"/>
    </location>
    <ligand>
        <name>L-threonine</name>
        <dbReference type="ChEBI" id="CHEBI:57926"/>
    </ligand>
</feature>
<dbReference type="Pfam" id="PF01300">
    <property type="entry name" value="Sua5_yciO_yrdC"/>
    <property type="match status" value="1"/>
</dbReference>
<keyword evidence="9 13" id="KW-0547">Nucleotide-binding</keyword>
<feature type="binding site" evidence="14">
    <location>
        <position position="56"/>
    </location>
    <ligand>
        <name>ATP</name>
        <dbReference type="ChEBI" id="CHEBI:30616"/>
    </ligand>
</feature>
<dbReference type="GO" id="GO:0005737">
    <property type="term" value="C:cytoplasm"/>
    <property type="evidence" value="ECO:0007669"/>
    <property type="project" value="UniProtKB-SubCell"/>
</dbReference>
<feature type="binding site" evidence="14">
    <location>
        <position position="140"/>
    </location>
    <ligand>
        <name>L-threonine</name>
        <dbReference type="ChEBI" id="CHEBI:57926"/>
    </ligand>
</feature>
<feature type="binding site" evidence="14">
    <location>
        <position position="142"/>
    </location>
    <ligand>
        <name>L-threonine</name>
        <dbReference type="ChEBI" id="CHEBI:57926"/>
    </ligand>
</feature>
<comment type="similarity">
    <text evidence="2 13">Belongs to the SUA5 family.</text>
</comment>
<feature type="binding site" evidence="14">
    <location>
        <position position="180"/>
    </location>
    <ligand>
        <name>L-threonine</name>
        <dbReference type="ChEBI" id="CHEBI:57926"/>
    </ligand>
</feature>
<dbReference type="Proteomes" id="UP000319342">
    <property type="component" value="Chromosome"/>
</dbReference>
<reference evidence="16 17" key="1">
    <citation type="submission" date="2019-02" db="EMBL/GenBank/DDBJ databases">
        <title>Deep-cultivation of Planctomycetes and their phenomic and genomic characterization uncovers novel biology.</title>
        <authorList>
            <person name="Wiegand S."/>
            <person name="Jogler M."/>
            <person name="Boedeker C."/>
            <person name="Pinto D."/>
            <person name="Vollmers J."/>
            <person name="Rivas-Marin E."/>
            <person name="Kohn T."/>
            <person name="Peeters S.H."/>
            <person name="Heuer A."/>
            <person name="Rast P."/>
            <person name="Oberbeckmann S."/>
            <person name="Bunk B."/>
            <person name="Jeske O."/>
            <person name="Meyerdierks A."/>
            <person name="Storesund J.E."/>
            <person name="Kallscheuer N."/>
            <person name="Luecker S."/>
            <person name="Lage O.M."/>
            <person name="Pohl T."/>
            <person name="Merkel B.J."/>
            <person name="Hornburger P."/>
            <person name="Mueller R.-W."/>
            <person name="Bruemmer F."/>
            <person name="Labrenz M."/>
            <person name="Spormann A.M."/>
            <person name="Op den Camp H."/>
            <person name="Overmann J."/>
            <person name="Amann R."/>
            <person name="Jetten M.S.M."/>
            <person name="Mascher T."/>
            <person name="Medema M.H."/>
            <person name="Devos D.P."/>
            <person name="Kaster A.-K."/>
            <person name="Ovreas L."/>
            <person name="Rohde M."/>
            <person name="Galperin M.Y."/>
            <person name="Jogler C."/>
        </authorList>
    </citation>
    <scope>NUCLEOTIDE SEQUENCE [LARGE SCALE GENOMIC DNA]</scope>
    <source>
        <strain evidence="16 17">Pla163</strain>
    </source>
</reference>
<dbReference type="PANTHER" id="PTHR17490">
    <property type="entry name" value="SUA5"/>
    <property type="match status" value="1"/>
</dbReference>
<evidence type="ECO:0000256" key="13">
    <source>
        <dbReference type="PIRNR" id="PIRNR004930"/>
    </source>
</evidence>
<dbReference type="GO" id="GO:0006450">
    <property type="term" value="P:regulation of translational fidelity"/>
    <property type="evidence" value="ECO:0007669"/>
    <property type="project" value="TreeGrafter"/>
</dbReference>
<comment type="catalytic activity">
    <reaction evidence="12 13">
        <text>L-threonine + hydrogencarbonate + ATP = L-threonylcarbamoyladenylate + diphosphate + H2O</text>
        <dbReference type="Rhea" id="RHEA:36407"/>
        <dbReference type="ChEBI" id="CHEBI:15377"/>
        <dbReference type="ChEBI" id="CHEBI:17544"/>
        <dbReference type="ChEBI" id="CHEBI:30616"/>
        <dbReference type="ChEBI" id="CHEBI:33019"/>
        <dbReference type="ChEBI" id="CHEBI:57926"/>
        <dbReference type="ChEBI" id="CHEBI:73682"/>
        <dbReference type="EC" id="2.7.7.87"/>
    </reaction>
</comment>
<comment type="subcellular location">
    <subcellularLocation>
        <location evidence="1 13">Cytoplasm</location>
    </subcellularLocation>
</comment>
<keyword evidence="7 13" id="KW-0819">tRNA processing</keyword>
<feature type="binding site" evidence="14">
    <location>
        <position position="150"/>
    </location>
    <ligand>
        <name>ATP</name>
        <dbReference type="ChEBI" id="CHEBI:30616"/>
    </ligand>
</feature>
<evidence type="ECO:0000256" key="7">
    <source>
        <dbReference type="ARBA" id="ARBA00022694"/>
    </source>
</evidence>
<evidence type="ECO:0000256" key="4">
    <source>
        <dbReference type="ARBA" id="ARBA00015492"/>
    </source>
</evidence>
<name>A0A518CV56_9BACT</name>
<evidence type="ECO:0000256" key="2">
    <source>
        <dbReference type="ARBA" id="ARBA00007663"/>
    </source>
</evidence>
<feature type="binding site" evidence="14">
    <location>
        <position position="33"/>
    </location>
    <ligand>
        <name>L-threonine</name>
        <dbReference type="ChEBI" id="CHEBI:57926"/>
    </ligand>
</feature>
<evidence type="ECO:0000313" key="17">
    <source>
        <dbReference type="Proteomes" id="UP000319342"/>
    </source>
</evidence>
<sequence>MTRAPLVAPDAEGIARAVAALDAGRAVGMPTETVYGLAADATDARAVAEIYAAKGRPRFNPLIAHVASVDAARIEGQLDERALALAAAFWPGPLTLVVPVAPGGAVCELARAGLDTIGLRVPSHPAALRLLQAVARPLAAPSANPSGRLSPTCAADVADELGEGVALVLDGGPSNVGIESTIVAALPGEPLRLLRPGAIARAEIEVLVGALSAAHDGAVRAPGQLASHYAPQARLRLDATAAEPGEVLLAFGPDAPAGAANLSASGDPVEAAARLYALLRQLDATGAAAIAVAPIPDIGLGEAINDRLRRAAAPR</sequence>
<feature type="binding site" evidence="14">
    <location>
        <position position="195"/>
    </location>
    <ligand>
        <name>ATP</name>
        <dbReference type="ChEBI" id="CHEBI:30616"/>
    </ligand>
</feature>
<dbReference type="InterPro" id="IPR010923">
    <property type="entry name" value="T(6)A37_SUA5"/>
</dbReference>
<evidence type="ECO:0000256" key="1">
    <source>
        <dbReference type="ARBA" id="ARBA00004496"/>
    </source>
</evidence>
<evidence type="ECO:0000256" key="9">
    <source>
        <dbReference type="ARBA" id="ARBA00022741"/>
    </source>
</evidence>
<dbReference type="OrthoDB" id="9814580at2"/>
<feature type="binding site" evidence="14">
    <location>
        <position position="60"/>
    </location>
    <ligand>
        <name>ATP</name>
        <dbReference type="ChEBI" id="CHEBI:30616"/>
    </ligand>
</feature>
<evidence type="ECO:0000256" key="5">
    <source>
        <dbReference type="ARBA" id="ARBA00022490"/>
    </source>
</evidence>
<evidence type="ECO:0000256" key="8">
    <source>
        <dbReference type="ARBA" id="ARBA00022695"/>
    </source>
</evidence>
<dbReference type="Gene3D" id="3.90.870.10">
    <property type="entry name" value="DHBP synthase"/>
    <property type="match status" value="1"/>
</dbReference>
<keyword evidence="10 13" id="KW-0067">ATP-binding</keyword>
<dbReference type="GO" id="GO:0061710">
    <property type="term" value="F:L-threonylcarbamoyladenylate synthase"/>
    <property type="evidence" value="ECO:0007669"/>
    <property type="project" value="UniProtKB-EC"/>
</dbReference>
<dbReference type="GO" id="GO:0005524">
    <property type="term" value="F:ATP binding"/>
    <property type="evidence" value="ECO:0007669"/>
    <property type="project" value="UniProtKB-UniRule"/>
</dbReference>
<dbReference type="InterPro" id="IPR006070">
    <property type="entry name" value="Sua5-like_dom"/>
</dbReference>
<dbReference type="InterPro" id="IPR005145">
    <property type="entry name" value="Sua5_C"/>
</dbReference>
<proteinExistence type="inferred from homology"/>
<dbReference type="GO" id="GO:0003725">
    <property type="term" value="F:double-stranded RNA binding"/>
    <property type="evidence" value="ECO:0007669"/>
    <property type="project" value="UniProtKB-UniRule"/>
</dbReference>
<accession>A0A518CV56</accession>
<keyword evidence="17" id="KW-1185">Reference proteome</keyword>
<evidence type="ECO:0000256" key="12">
    <source>
        <dbReference type="ARBA" id="ARBA00048366"/>
    </source>
</evidence>
<dbReference type="AlphaFoldDB" id="A0A518CV56"/>
<dbReference type="NCBIfam" id="TIGR00057">
    <property type="entry name" value="L-threonylcarbamoyladenylate synthase"/>
    <property type="match status" value="1"/>
</dbReference>
<dbReference type="PANTHER" id="PTHR17490:SF16">
    <property type="entry name" value="THREONYLCARBAMOYL-AMP SYNTHASE"/>
    <property type="match status" value="1"/>
</dbReference>
<dbReference type="PIRSF" id="PIRSF004930">
    <property type="entry name" value="Tln_factor_SUA5"/>
    <property type="match status" value="1"/>
</dbReference>
<dbReference type="InterPro" id="IPR050156">
    <property type="entry name" value="TC-AMP_synthase_SUA5"/>
</dbReference>
<evidence type="ECO:0000256" key="14">
    <source>
        <dbReference type="PIRSR" id="PIRSR004930-1"/>
    </source>
</evidence>
<feature type="domain" description="YrdC-like" evidence="15">
    <location>
        <begin position="11"/>
        <end position="199"/>
    </location>
</feature>
<evidence type="ECO:0000256" key="10">
    <source>
        <dbReference type="ARBA" id="ARBA00022840"/>
    </source>
</evidence>
<dbReference type="InterPro" id="IPR017945">
    <property type="entry name" value="DHBP_synth_RibB-like_a/b_dom"/>
</dbReference>
<feature type="binding site" evidence="14">
    <location>
        <position position="120"/>
    </location>
    <ligand>
        <name>L-threonine</name>
        <dbReference type="ChEBI" id="CHEBI:57926"/>
    </ligand>
</feature>
<dbReference type="EC" id="2.7.7.87" evidence="3 13"/>
<evidence type="ECO:0000259" key="15">
    <source>
        <dbReference type="PROSITE" id="PS51163"/>
    </source>
</evidence>
<feature type="binding site" evidence="14">
    <location>
        <position position="116"/>
    </location>
    <ligand>
        <name>ATP</name>
        <dbReference type="ChEBI" id="CHEBI:30616"/>
    </ligand>
</feature>
<organism evidence="16 17">
    <name type="scientific">Rohdeia mirabilis</name>
    <dbReference type="NCBI Taxonomy" id="2528008"/>
    <lineage>
        <taxon>Bacteria</taxon>
        <taxon>Pseudomonadati</taxon>
        <taxon>Planctomycetota</taxon>
        <taxon>Planctomycetia</taxon>
        <taxon>Planctomycetia incertae sedis</taxon>
        <taxon>Rohdeia</taxon>
    </lineage>
</organism>